<dbReference type="AlphaFoldDB" id="A0A5R8M514"/>
<reference evidence="1 2" key="1">
    <citation type="submission" date="2019-05" db="EMBL/GenBank/DDBJ databases">
        <title>Genome-based reclassification of Lactobacillus casei as Lactobacillus casei subsp. casei. subsp.nov., description of Lactobacillus casei subsp. zeae subsp. nov., and emended description of Lactobacillus casei.</title>
        <authorList>
            <person name="Huang C.-H."/>
        </authorList>
    </citation>
    <scope>NUCLEOTIDE SEQUENCE [LARGE SCALE GENOMIC DNA]</scope>
    <source>
        <strain evidence="1 2">CRBIP24.58</strain>
    </source>
</reference>
<name>A0A5R8M514_LACZE</name>
<proteinExistence type="predicted"/>
<evidence type="ECO:0000313" key="2">
    <source>
        <dbReference type="Proteomes" id="UP000307781"/>
    </source>
</evidence>
<evidence type="ECO:0000313" key="1">
    <source>
        <dbReference type="EMBL" id="TLF43759.1"/>
    </source>
</evidence>
<dbReference type="Proteomes" id="UP000307781">
    <property type="component" value="Unassembled WGS sequence"/>
</dbReference>
<gene>
    <name evidence="1" type="ORF">FEI14_02555</name>
</gene>
<sequence length="61" mass="6868">MTPKIKGKYCNDASAFLFCSHEGHSRGRKRVILENAPVVIDLLNNKKSAYPKFAAHADFFN</sequence>
<organism evidence="1 2">
    <name type="scientific">Lacticaseibacillus zeae</name>
    <name type="common">Lactobacillus zeae</name>
    <dbReference type="NCBI Taxonomy" id="57037"/>
    <lineage>
        <taxon>Bacteria</taxon>
        <taxon>Bacillati</taxon>
        <taxon>Bacillota</taxon>
        <taxon>Bacilli</taxon>
        <taxon>Lactobacillales</taxon>
        <taxon>Lactobacillaceae</taxon>
        <taxon>Lacticaseibacillus</taxon>
    </lineage>
</organism>
<comment type="caution">
    <text evidence="1">The sequence shown here is derived from an EMBL/GenBank/DDBJ whole genome shotgun (WGS) entry which is preliminary data.</text>
</comment>
<protein>
    <submittedName>
        <fullName evidence="1">Uncharacterized protein</fullName>
    </submittedName>
</protein>
<accession>A0A5R8M514</accession>
<dbReference type="EMBL" id="VBWN01000001">
    <property type="protein sequence ID" value="TLF43759.1"/>
    <property type="molecule type" value="Genomic_DNA"/>
</dbReference>